<sequence length="334" mass="35698">MTDVVHVLVGPPTHGVVRWARDIACALDAPTVTVGHPRELTADRVAGAAAVHIHVTDRLFGPDAPTAATEFVAAVRRLGVEVGVTFHDIPQPSDGTGAFGRRAQAYRDMAAVTRGVIVSSRHERSLLDEMGWSAPPPEVIPLALTAPPAPGHDPTEGTAPEVAVFGYLYPGKGHAEVLDALDVLDPRFGLVAIGAVSPGHDDLVDGLRRRADHLGRRFRVTGFIDDDALTATLRAVAVPVAHHRHLSASGSIPTWIAAGRRPLVPRGRYIDELAHRSPGVVAVHPDSGDALREALCTAVFEPSTTWLAPDVDVRPSWDDVVTMHRDVFARWATP</sequence>
<name>A0ABW3G878_9NOCA</name>
<dbReference type="Proteomes" id="UP001597068">
    <property type="component" value="Unassembled WGS sequence"/>
</dbReference>
<accession>A0ABW3G878</accession>
<evidence type="ECO:0000313" key="1">
    <source>
        <dbReference type="EMBL" id="MFD0926353.1"/>
    </source>
</evidence>
<comment type="caution">
    <text evidence="1">The sequence shown here is derived from an EMBL/GenBank/DDBJ whole genome shotgun (WGS) entry which is preliminary data.</text>
</comment>
<proteinExistence type="predicted"/>
<dbReference type="EMBL" id="JBHTIL010000001">
    <property type="protein sequence ID" value="MFD0926353.1"/>
    <property type="molecule type" value="Genomic_DNA"/>
</dbReference>
<reference evidence="2" key="1">
    <citation type="journal article" date="2019" name="Int. J. Syst. Evol. Microbiol.">
        <title>The Global Catalogue of Microorganisms (GCM) 10K type strain sequencing project: providing services to taxonomists for standard genome sequencing and annotation.</title>
        <authorList>
            <consortium name="The Broad Institute Genomics Platform"/>
            <consortium name="The Broad Institute Genome Sequencing Center for Infectious Disease"/>
            <person name="Wu L."/>
            <person name="Ma J."/>
        </authorList>
    </citation>
    <scope>NUCLEOTIDE SEQUENCE [LARGE SCALE GENOMIC DNA]</scope>
    <source>
        <strain evidence="2">CCUG 50873</strain>
    </source>
</reference>
<keyword evidence="2" id="KW-1185">Reference proteome</keyword>
<gene>
    <name evidence="1" type="ORF">ACFQ04_11485</name>
</gene>
<evidence type="ECO:0000313" key="2">
    <source>
        <dbReference type="Proteomes" id="UP001597068"/>
    </source>
</evidence>
<dbReference type="SUPFAM" id="SSF53756">
    <property type="entry name" value="UDP-Glycosyltransferase/glycogen phosphorylase"/>
    <property type="match status" value="1"/>
</dbReference>
<dbReference type="Gene3D" id="3.40.50.2000">
    <property type="entry name" value="Glycogen Phosphorylase B"/>
    <property type="match status" value="1"/>
</dbReference>
<dbReference type="RefSeq" id="WP_253645764.1">
    <property type="nucleotide sequence ID" value="NZ_BAAAMO010000002.1"/>
</dbReference>
<protein>
    <submittedName>
        <fullName evidence="1">Uncharacterized protein</fullName>
    </submittedName>
</protein>
<organism evidence="1 2">
    <name type="scientific">Williamsia deligens</name>
    <dbReference type="NCBI Taxonomy" id="321325"/>
    <lineage>
        <taxon>Bacteria</taxon>
        <taxon>Bacillati</taxon>
        <taxon>Actinomycetota</taxon>
        <taxon>Actinomycetes</taxon>
        <taxon>Mycobacteriales</taxon>
        <taxon>Nocardiaceae</taxon>
        <taxon>Williamsia</taxon>
    </lineage>
</organism>